<feature type="transmembrane region" description="Helical" evidence="2">
    <location>
        <begin position="53"/>
        <end position="72"/>
    </location>
</feature>
<gene>
    <name evidence="3" type="ORF">CO059_02590</name>
</gene>
<feature type="compositionally biased region" description="Pro residues" evidence="1">
    <location>
        <begin position="261"/>
        <end position="279"/>
    </location>
</feature>
<comment type="caution">
    <text evidence="3">The sequence shown here is derived from an EMBL/GenBank/DDBJ whole genome shotgun (WGS) entry which is preliminary data.</text>
</comment>
<dbReference type="SUPFAM" id="SSF49478">
    <property type="entry name" value="Cna protein B-type domain"/>
    <property type="match status" value="1"/>
</dbReference>
<evidence type="ECO:0000313" key="4">
    <source>
        <dbReference type="Proteomes" id="UP000228781"/>
    </source>
</evidence>
<keyword evidence="2" id="KW-1133">Transmembrane helix</keyword>
<dbReference type="EMBL" id="PFSK01000037">
    <property type="protein sequence ID" value="PJC22422.1"/>
    <property type="molecule type" value="Genomic_DNA"/>
</dbReference>
<dbReference type="PRINTS" id="PR01217">
    <property type="entry name" value="PRICHEXTENSN"/>
</dbReference>
<evidence type="ECO:0000313" key="3">
    <source>
        <dbReference type="EMBL" id="PJC22422.1"/>
    </source>
</evidence>
<keyword evidence="2" id="KW-0812">Transmembrane</keyword>
<accession>A0A2M8EIH7</accession>
<proteinExistence type="predicted"/>
<name>A0A2M8EIH7_UNCKA</name>
<dbReference type="Pfam" id="PF12666">
    <property type="entry name" value="PrgI"/>
    <property type="match status" value="1"/>
</dbReference>
<dbReference type="Proteomes" id="UP000228781">
    <property type="component" value="Unassembled WGS sequence"/>
</dbReference>
<dbReference type="AlphaFoldDB" id="A0A2M8EIH7"/>
<dbReference type="Gene3D" id="2.60.40.10">
    <property type="entry name" value="Immunoglobulins"/>
    <property type="match status" value="1"/>
</dbReference>
<feature type="transmembrane region" description="Helical" evidence="2">
    <location>
        <begin position="27"/>
        <end position="46"/>
    </location>
</feature>
<protein>
    <recommendedName>
        <fullName evidence="5">SD-repeat containing protein B domain-containing protein</fullName>
    </recommendedName>
</protein>
<dbReference type="InterPro" id="IPR024414">
    <property type="entry name" value="Uncharacterised_PrgI"/>
</dbReference>
<reference evidence="4" key="1">
    <citation type="submission" date="2017-09" db="EMBL/GenBank/DDBJ databases">
        <title>Depth-based differentiation of microbial function through sediment-hosted aquifers and enrichment of novel symbionts in the deep terrestrial subsurface.</title>
        <authorList>
            <person name="Probst A.J."/>
            <person name="Ladd B."/>
            <person name="Jarett J.K."/>
            <person name="Geller-Mcgrath D.E."/>
            <person name="Sieber C.M.K."/>
            <person name="Emerson J.B."/>
            <person name="Anantharaman K."/>
            <person name="Thomas B.C."/>
            <person name="Malmstrom R."/>
            <person name="Stieglmeier M."/>
            <person name="Klingl A."/>
            <person name="Woyke T."/>
            <person name="Ryan C.M."/>
            <person name="Banfield J.F."/>
        </authorList>
    </citation>
    <scope>NUCLEOTIDE SEQUENCE [LARGE SCALE GENOMIC DNA]</scope>
</reference>
<evidence type="ECO:0000256" key="2">
    <source>
        <dbReference type="SAM" id="Phobius"/>
    </source>
</evidence>
<organism evidence="3 4">
    <name type="scientific">candidate division WWE3 bacterium CG_4_9_14_0_2_um_filter_48_10</name>
    <dbReference type="NCBI Taxonomy" id="1975078"/>
    <lineage>
        <taxon>Bacteria</taxon>
        <taxon>Katanobacteria</taxon>
    </lineage>
</organism>
<dbReference type="InterPro" id="IPR013783">
    <property type="entry name" value="Ig-like_fold"/>
</dbReference>
<keyword evidence="2" id="KW-0472">Membrane</keyword>
<evidence type="ECO:0008006" key="5">
    <source>
        <dbReference type="Google" id="ProtNLM"/>
    </source>
</evidence>
<dbReference type="Pfam" id="PF13620">
    <property type="entry name" value="CarboxypepD_reg"/>
    <property type="match status" value="1"/>
</dbReference>
<sequence length="435" mass="48018">MAEQQVQTQHPIPQQVLGVEFKIVGDLTLRQFGILAVCGLLAYAFFASPIFILFRLLLAAIFLLVGVAFAFVPIQDQPFDQWVANLFKAIYSPTKRVWQKEPEPLEFLVIPIPKLVQTVEEGVSPEEARQRLEEYLTAIRAKEVLTPLDLAEKQQLEFINLELQTSVTEAPLPPTPAPFLQPPLPKRRYEEARKRPSLASTINYAAEPVFRLQRGEEVTYVTTLSNIKVGRRLSYTPTTAEVVFAPAKEKVIAPTIEEEAPPPQPPSLPTPLVRPAPPPPYKIKPPIPAPPALERPTPAEIIPTLRPVVTPPPLPPLPPPKPVPPEKLRVKPQPMELKKVELKPPPPPVGEPNVIAGTIYDETGKILEGALVAIKNQDGTTIRATKTNQLGQFTFSPLPSGYYTVELPKATLPFAIMKVELTGMIVPPLEIGAKT</sequence>
<evidence type="ECO:0000256" key="1">
    <source>
        <dbReference type="SAM" id="MobiDB-lite"/>
    </source>
</evidence>
<feature type="region of interest" description="Disordered" evidence="1">
    <location>
        <begin position="257"/>
        <end position="279"/>
    </location>
</feature>